<name>B3QQB1_CHLP8</name>
<keyword evidence="3" id="KW-1185">Reference proteome</keyword>
<feature type="transmembrane region" description="Helical" evidence="1">
    <location>
        <begin position="58"/>
        <end position="79"/>
    </location>
</feature>
<proteinExistence type="predicted"/>
<dbReference type="HOGENOM" id="CLU_1552550_0_0_10"/>
<organism evidence="2 3">
    <name type="scientific">Chlorobaculum parvum (strain DSM 263 / NCIMB 8327)</name>
    <name type="common">Chlorobium vibrioforme subsp. thiosulfatophilum</name>
    <dbReference type="NCBI Taxonomy" id="517417"/>
    <lineage>
        <taxon>Bacteria</taxon>
        <taxon>Pseudomonadati</taxon>
        <taxon>Chlorobiota</taxon>
        <taxon>Chlorobiia</taxon>
        <taxon>Chlorobiales</taxon>
        <taxon>Chlorobiaceae</taxon>
        <taxon>Chlorobaculum</taxon>
    </lineage>
</organism>
<keyword evidence="1" id="KW-1133">Transmembrane helix</keyword>
<dbReference type="eggNOG" id="ENOG5032WQT">
    <property type="taxonomic scope" value="Bacteria"/>
</dbReference>
<dbReference type="STRING" id="517417.Cpar_1722"/>
<reference evidence="2" key="1">
    <citation type="submission" date="2008-06" db="EMBL/GenBank/DDBJ databases">
        <title>Complete sequence of Chlorobaculum parvum NCIB 8327.</title>
        <authorList>
            <consortium name="US DOE Joint Genome Institute"/>
            <person name="Lucas S."/>
            <person name="Copeland A."/>
            <person name="Lapidus A."/>
            <person name="Glavina del Rio T."/>
            <person name="Dalin E."/>
            <person name="Tice H."/>
            <person name="Bruce D."/>
            <person name="Goodwin L."/>
            <person name="Pitluck S."/>
            <person name="Schmutz J."/>
            <person name="Larimer F."/>
            <person name="Land M."/>
            <person name="Hauser L."/>
            <person name="Kyrpides N."/>
            <person name="Mikhailova N."/>
            <person name="Zhao F."/>
            <person name="Li T."/>
            <person name="Liu Z."/>
            <person name="Overmann J."/>
            <person name="Bryant D.A."/>
            <person name="Richardson P."/>
        </authorList>
    </citation>
    <scope>NUCLEOTIDE SEQUENCE [LARGE SCALE GENOMIC DNA]</scope>
    <source>
        <strain evidence="2">NCIB 8327</strain>
    </source>
</reference>
<evidence type="ECO:0000313" key="2">
    <source>
        <dbReference type="EMBL" id="ACF12114.1"/>
    </source>
</evidence>
<keyword evidence="1" id="KW-0472">Membrane</keyword>
<dbReference type="AlphaFoldDB" id="B3QQB1"/>
<accession>B3QQB1</accession>
<dbReference type="OrthoDB" id="597678at2"/>
<feature type="transmembrane region" description="Helical" evidence="1">
    <location>
        <begin position="100"/>
        <end position="122"/>
    </location>
</feature>
<protein>
    <submittedName>
        <fullName evidence="2">Uncharacterized protein</fullName>
    </submittedName>
</protein>
<evidence type="ECO:0000256" key="1">
    <source>
        <dbReference type="SAM" id="Phobius"/>
    </source>
</evidence>
<evidence type="ECO:0000313" key="3">
    <source>
        <dbReference type="Proteomes" id="UP000008811"/>
    </source>
</evidence>
<feature type="transmembrane region" description="Helical" evidence="1">
    <location>
        <begin position="142"/>
        <end position="169"/>
    </location>
</feature>
<keyword evidence="1" id="KW-0812">Transmembrane</keyword>
<dbReference type="EMBL" id="CP001099">
    <property type="protein sequence ID" value="ACF12114.1"/>
    <property type="molecule type" value="Genomic_DNA"/>
</dbReference>
<feature type="transmembrane region" description="Helical" evidence="1">
    <location>
        <begin position="12"/>
        <end position="38"/>
    </location>
</feature>
<sequence>MNSSTKKTPSQSVWTWIVITLLWGSVFFATSTWILGIVSGWFDGGAFSPDRAEALRVYAMYVPALLVVALSAMVIQSRLDPDWQKQREREKAVRAGKREQLFVSFAASIATSSLFTLLTAAAHMVAAPVIGTAVSFSVKTVLVAAGLNIVFGLAASLFVGMIFLVFGVAKGGSKA</sequence>
<dbReference type="Proteomes" id="UP000008811">
    <property type="component" value="Chromosome"/>
</dbReference>
<gene>
    <name evidence="2" type="ordered locus">Cpar_1722</name>
</gene>
<dbReference type="RefSeq" id="WP_012502947.1">
    <property type="nucleotide sequence ID" value="NC_011027.1"/>
</dbReference>
<dbReference type="KEGG" id="cpc:Cpar_1722"/>